<dbReference type="GO" id="GO:0009073">
    <property type="term" value="P:aromatic amino acid family biosynthetic process"/>
    <property type="evidence" value="ECO:0007669"/>
    <property type="project" value="UniProtKB-KW"/>
</dbReference>
<dbReference type="GO" id="GO:0008652">
    <property type="term" value="P:amino acid biosynthetic process"/>
    <property type="evidence" value="ECO:0007669"/>
    <property type="project" value="UniProtKB-KW"/>
</dbReference>
<gene>
    <name evidence="11" type="ORF">METZ01_LOCUS23630</name>
</gene>
<dbReference type="GO" id="GO:0009423">
    <property type="term" value="P:chorismate biosynthetic process"/>
    <property type="evidence" value="ECO:0007669"/>
    <property type="project" value="UniProtKB-UniPathway"/>
</dbReference>
<dbReference type="InterPro" id="IPR031322">
    <property type="entry name" value="Shikimate/glucono_kinase"/>
</dbReference>
<dbReference type="Pfam" id="PF01202">
    <property type="entry name" value="SKI"/>
    <property type="match status" value="1"/>
</dbReference>
<dbReference type="CDD" id="cd00464">
    <property type="entry name" value="SK"/>
    <property type="match status" value="1"/>
</dbReference>
<comment type="pathway">
    <text evidence="1">Metabolic intermediate biosynthesis; chorismate biosynthesis; chorismate from D-erythrose 4-phosphate and phosphoenolpyruvate: step 5/7.</text>
</comment>
<evidence type="ECO:0000256" key="2">
    <source>
        <dbReference type="ARBA" id="ARBA00006997"/>
    </source>
</evidence>
<keyword evidence="5" id="KW-0808">Transferase</keyword>
<evidence type="ECO:0000256" key="7">
    <source>
        <dbReference type="ARBA" id="ARBA00022777"/>
    </source>
</evidence>
<dbReference type="InterPro" id="IPR027417">
    <property type="entry name" value="P-loop_NTPase"/>
</dbReference>
<name>A0A381PUN1_9ZZZZ</name>
<comment type="catalytic activity">
    <reaction evidence="10">
        <text>shikimate + ATP = 3-phosphoshikimate + ADP + H(+)</text>
        <dbReference type="Rhea" id="RHEA:13121"/>
        <dbReference type="ChEBI" id="CHEBI:15378"/>
        <dbReference type="ChEBI" id="CHEBI:30616"/>
        <dbReference type="ChEBI" id="CHEBI:36208"/>
        <dbReference type="ChEBI" id="CHEBI:145989"/>
        <dbReference type="ChEBI" id="CHEBI:456216"/>
        <dbReference type="EC" id="2.7.1.71"/>
    </reaction>
</comment>
<dbReference type="PRINTS" id="PR01100">
    <property type="entry name" value="SHIKIMTKNASE"/>
</dbReference>
<dbReference type="SUPFAM" id="SSF52540">
    <property type="entry name" value="P-loop containing nucleoside triphosphate hydrolases"/>
    <property type="match status" value="1"/>
</dbReference>
<dbReference type="PANTHER" id="PTHR21087">
    <property type="entry name" value="SHIKIMATE KINASE"/>
    <property type="match status" value="1"/>
</dbReference>
<dbReference type="Gene3D" id="3.40.50.300">
    <property type="entry name" value="P-loop containing nucleotide triphosphate hydrolases"/>
    <property type="match status" value="1"/>
</dbReference>
<dbReference type="GO" id="GO:0004765">
    <property type="term" value="F:shikimate kinase activity"/>
    <property type="evidence" value="ECO:0007669"/>
    <property type="project" value="UniProtKB-EC"/>
</dbReference>
<dbReference type="InterPro" id="IPR023000">
    <property type="entry name" value="Shikimate_kinase_CS"/>
</dbReference>
<dbReference type="GO" id="GO:0005829">
    <property type="term" value="C:cytosol"/>
    <property type="evidence" value="ECO:0007669"/>
    <property type="project" value="TreeGrafter"/>
</dbReference>
<evidence type="ECO:0000256" key="1">
    <source>
        <dbReference type="ARBA" id="ARBA00004842"/>
    </source>
</evidence>
<reference evidence="11" key="1">
    <citation type="submission" date="2018-05" db="EMBL/GenBank/DDBJ databases">
        <authorList>
            <person name="Lanie J.A."/>
            <person name="Ng W.-L."/>
            <person name="Kazmierczak K.M."/>
            <person name="Andrzejewski T.M."/>
            <person name="Davidsen T.M."/>
            <person name="Wayne K.J."/>
            <person name="Tettelin H."/>
            <person name="Glass J.I."/>
            <person name="Rusch D."/>
            <person name="Podicherti R."/>
            <person name="Tsui H.-C.T."/>
            <person name="Winkler M.E."/>
        </authorList>
    </citation>
    <scope>NUCLEOTIDE SEQUENCE</scope>
</reference>
<dbReference type="PROSITE" id="PS01128">
    <property type="entry name" value="SHIKIMATE_KINASE"/>
    <property type="match status" value="1"/>
</dbReference>
<keyword evidence="4" id="KW-0028">Amino-acid biosynthesis</keyword>
<keyword evidence="7" id="KW-0418">Kinase</keyword>
<keyword evidence="6" id="KW-0547">Nucleotide-binding</keyword>
<dbReference type="EC" id="2.7.1.71" evidence="3"/>
<dbReference type="HAMAP" id="MF_00109">
    <property type="entry name" value="Shikimate_kinase"/>
    <property type="match status" value="1"/>
</dbReference>
<evidence type="ECO:0000256" key="3">
    <source>
        <dbReference type="ARBA" id="ARBA00012154"/>
    </source>
</evidence>
<sequence length="177" mass="19783">MKHRSVFLVGLMAVGKSSVGRQLADELGYSFYDSDHEVETRAGAEIAWIFDVEGENGFREREMQVINDLTPMDGIVLATGGGVVLREENRRVLSDRGYVAYLTSPISLLAERTRKDRRRPLLQDVDPAATLEAFARERGPLYESVADRTFVSDGSSIRKVAREVAQWHRDAIGKEGL</sequence>
<comment type="similarity">
    <text evidence="2">Belongs to the shikimate kinase family.</text>
</comment>
<keyword evidence="8" id="KW-0067">ATP-binding</keyword>
<proteinExistence type="inferred from homology"/>
<dbReference type="GO" id="GO:0005524">
    <property type="term" value="F:ATP binding"/>
    <property type="evidence" value="ECO:0007669"/>
    <property type="project" value="UniProtKB-KW"/>
</dbReference>
<evidence type="ECO:0000256" key="4">
    <source>
        <dbReference type="ARBA" id="ARBA00022605"/>
    </source>
</evidence>
<dbReference type="PANTHER" id="PTHR21087:SF16">
    <property type="entry name" value="SHIKIMATE KINASE 1, CHLOROPLASTIC"/>
    <property type="match status" value="1"/>
</dbReference>
<organism evidence="11">
    <name type="scientific">marine metagenome</name>
    <dbReference type="NCBI Taxonomy" id="408172"/>
    <lineage>
        <taxon>unclassified sequences</taxon>
        <taxon>metagenomes</taxon>
        <taxon>ecological metagenomes</taxon>
    </lineage>
</organism>
<evidence type="ECO:0000313" key="11">
    <source>
        <dbReference type="EMBL" id="SUZ70776.1"/>
    </source>
</evidence>
<evidence type="ECO:0000256" key="10">
    <source>
        <dbReference type="ARBA" id="ARBA00048567"/>
    </source>
</evidence>
<dbReference type="EMBL" id="UINC01001101">
    <property type="protein sequence ID" value="SUZ70776.1"/>
    <property type="molecule type" value="Genomic_DNA"/>
</dbReference>
<evidence type="ECO:0000256" key="8">
    <source>
        <dbReference type="ARBA" id="ARBA00022840"/>
    </source>
</evidence>
<keyword evidence="9" id="KW-0057">Aromatic amino acid biosynthesis</keyword>
<protein>
    <recommendedName>
        <fullName evidence="3">shikimate kinase</fullName>
        <ecNumber evidence="3">2.7.1.71</ecNumber>
    </recommendedName>
</protein>
<accession>A0A381PUN1</accession>
<dbReference type="InterPro" id="IPR000623">
    <property type="entry name" value="Shikimate_kinase/TSH1"/>
</dbReference>
<dbReference type="NCBIfam" id="NF003456">
    <property type="entry name" value="PRK05057.1"/>
    <property type="match status" value="1"/>
</dbReference>
<dbReference type="UniPathway" id="UPA00053">
    <property type="reaction ID" value="UER00088"/>
</dbReference>
<evidence type="ECO:0000256" key="5">
    <source>
        <dbReference type="ARBA" id="ARBA00022679"/>
    </source>
</evidence>
<evidence type="ECO:0000256" key="6">
    <source>
        <dbReference type="ARBA" id="ARBA00022741"/>
    </source>
</evidence>
<evidence type="ECO:0000256" key="9">
    <source>
        <dbReference type="ARBA" id="ARBA00023141"/>
    </source>
</evidence>
<dbReference type="AlphaFoldDB" id="A0A381PUN1"/>